<dbReference type="InterPro" id="IPR005135">
    <property type="entry name" value="Endo/exonuclease/phosphatase"/>
</dbReference>
<comment type="caution">
    <text evidence="4">The sequence shown here is derived from an EMBL/GenBank/DDBJ whole genome shotgun (WGS) entry which is preliminary data.</text>
</comment>
<dbReference type="SUPFAM" id="SSF54928">
    <property type="entry name" value="RNA-binding domain, RBD"/>
    <property type="match status" value="1"/>
</dbReference>
<dbReference type="Gene3D" id="3.30.70.330">
    <property type="match status" value="1"/>
</dbReference>
<dbReference type="CDD" id="cd00590">
    <property type="entry name" value="RRM_SF"/>
    <property type="match status" value="1"/>
</dbReference>
<organism evidence="4 5">
    <name type="scientific">Crotalaria pallida</name>
    <name type="common">Smooth rattlebox</name>
    <name type="synonym">Crotalaria striata</name>
    <dbReference type="NCBI Taxonomy" id="3830"/>
    <lineage>
        <taxon>Eukaryota</taxon>
        <taxon>Viridiplantae</taxon>
        <taxon>Streptophyta</taxon>
        <taxon>Embryophyta</taxon>
        <taxon>Tracheophyta</taxon>
        <taxon>Spermatophyta</taxon>
        <taxon>Magnoliopsida</taxon>
        <taxon>eudicotyledons</taxon>
        <taxon>Gunneridae</taxon>
        <taxon>Pentapetalae</taxon>
        <taxon>rosids</taxon>
        <taxon>fabids</taxon>
        <taxon>Fabales</taxon>
        <taxon>Fabaceae</taxon>
        <taxon>Papilionoideae</taxon>
        <taxon>50 kb inversion clade</taxon>
        <taxon>genistoids sensu lato</taxon>
        <taxon>core genistoids</taxon>
        <taxon>Crotalarieae</taxon>
        <taxon>Crotalaria</taxon>
    </lineage>
</organism>
<dbReference type="PROSITE" id="PS50102">
    <property type="entry name" value="RRM"/>
    <property type="match status" value="1"/>
</dbReference>
<sequence>MREKHFESRSERGGGFHPRGFLKFLHRQAVSFFFTNIPDDYGTYKLWKVFSEVGSVGDVYLPGKRDKAGRRFGFVRFKDSSDWKDLEDRLSNLWIGELKVWVNRARFDREKTAQVSQEAAKRNPQGSAPHPQVQQHQNLQGAWRKPLVFHETKGERIEKHMEKTPGACIEFCVPKEEMDRHRNCYVGKLRRPEEVVTIQDSFFKEGFMSLKATHMGGSFVLIQGSDCEEIPDLLFSEKKWFDDRFMEVCRWSPSIVIKERFTWVLCHGVPLHVWNEAFFRRLAGSFGSLVMLDPSTAVMKRLDIGRILIATNLISIDDCIKVEVDAVSYTVRVTEEQYGENDEEEANVESPNPRKLDLIRQTNLLSPGGSEQLGSGHVSGREEEAVSEGAGRNMDLNSNLSLEGADLGLSLDSEDAGTSLVGKTESGEVESFCPASQEEEIMSKNAVGLQETPNPLIGPLPGPGALSNSQRAGVGLASRASKSQLMAGRRIQDLKRGVPIQRRKVSFGPVEILEKKKGAHLEGQGPRTSDLSDASCNVMGTKPSASCGMARNCAKKKKPPLFPHSVHETGESSGVRSIKLPRSYKPPKRKKAPSISRRKSPKKKLEAHRSSGSIDSAINNSISDSNIKSCCRLHYRSEEDVPRRLWELGKRMGVSFEGSEEVVVNLIKELEARDRPADSTAAAVDEMQGRDEETKKEEMDEKMCALLFGGRVDIDWEFVPSSGRSGGVVSIWKKSVFEKMQVCSGPGFIAIKGVLKAGSVACCVVNVYSPCSLSDRRSQWQELILVKNQLGNSGMWLLCGDFNSVGDFIED</sequence>
<dbReference type="InterPro" id="IPR035979">
    <property type="entry name" value="RBD_domain_sf"/>
</dbReference>
<dbReference type="SUPFAM" id="SSF56219">
    <property type="entry name" value="DNase I-like"/>
    <property type="match status" value="1"/>
</dbReference>
<gene>
    <name evidence="4" type="ORF">RIF29_22172</name>
</gene>
<feature type="region of interest" description="Disordered" evidence="2">
    <location>
        <begin position="561"/>
        <end position="617"/>
    </location>
</feature>
<evidence type="ECO:0000313" key="5">
    <source>
        <dbReference type="Proteomes" id="UP001372338"/>
    </source>
</evidence>
<keyword evidence="5" id="KW-1185">Reference proteome</keyword>
<evidence type="ECO:0000256" key="1">
    <source>
        <dbReference type="PROSITE-ProRule" id="PRU00176"/>
    </source>
</evidence>
<accession>A0AAN9F8B8</accession>
<dbReference type="Pfam" id="PF00076">
    <property type="entry name" value="RRM_1"/>
    <property type="match status" value="1"/>
</dbReference>
<feature type="region of interest" description="Disordered" evidence="2">
    <location>
        <begin position="365"/>
        <end position="396"/>
    </location>
</feature>
<evidence type="ECO:0000256" key="2">
    <source>
        <dbReference type="SAM" id="MobiDB-lite"/>
    </source>
</evidence>
<dbReference type="EMBL" id="JAYWIO010000004">
    <property type="protein sequence ID" value="KAK7269446.1"/>
    <property type="molecule type" value="Genomic_DNA"/>
</dbReference>
<proteinExistence type="predicted"/>
<dbReference type="GO" id="GO:0003723">
    <property type="term" value="F:RNA binding"/>
    <property type="evidence" value="ECO:0007669"/>
    <property type="project" value="UniProtKB-UniRule"/>
</dbReference>
<reference evidence="4 5" key="1">
    <citation type="submission" date="2024-01" db="EMBL/GenBank/DDBJ databases">
        <title>The genomes of 5 underutilized Papilionoideae crops provide insights into root nodulation and disease resistanc.</title>
        <authorList>
            <person name="Yuan L."/>
        </authorList>
    </citation>
    <scope>NUCLEOTIDE SEQUENCE [LARGE SCALE GENOMIC DNA]</scope>
    <source>
        <strain evidence="4">ZHUSHIDOU_FW_LH</strain>
        <tissue evidence="4">Leaf</tissue>
    </source>
</reference>
<evidence type="ECO:0000259" key="3">
    <source>
        <dbReference type="PROSITE" id="PS50102"/>
    </source>
</evidence>
<name>A0AAN9F8B8_CROPI</name>
<dbReference type="Gene3D" id="3.60.10.10">
    <property type="entry name" value="Endonuclease/exonuclease/phosphatase"/>
    <property type="match status" value="1"/>
</dbReference>
<keyword evidence="1" id="KW-0694">RNA-binding</keyword>
<dbReference type="Pfam" id="PF03372">
    <property type="entry name" value="Exo_endo_phos"/>
    <property type="match status" value="1"/>
</dbReference>
<dbReference type="PANTHER" id="PTHR34427">
    <property type="entry name" value="DUF4283 DOMAIN PROTEIN"/>
    <property type="match status" value="1"/>
</dbReference>
<dbReference type="Proteomes" id="UP001372338">
    <property type="component" value="Unassembled WGS sequence"/>
</dbReference>
<feature type="domain" description="RRM" evidence="3">
    <location>
        <begin position="30"/>
        <end position="107"/>
    </location>
</feature>
<dbReference type="AlphaFoldDB" id="A0AAN9F8B8"/>
<dbReference type="InterPro" id="IPR012677">
    <property type="entry name" value="Nucleotide-bd_a/b_plait_sf"/>
</dbReference>
<feature type="compositionally biased region" description="Basic residues" evidence="2">
    <location>
        <begin position="585"/>
        <end position="602"/>
    </location>
</feature>
<dbReference type="InterPro" id="IPR000504">
    <property type="entry name" value="RRM_dom"/>
</dbReference>
<dbReference type="SMART" id="SM00360">
    <property type="entry name" value="RRM"/>
    <property type="match status" value="1"/>
</dbReference>
<dbReference type="InterPro" id="IPR036691">
    <property type="entry name" value="Endo/exonu/phosph_ase_sf"/>
</dbReference>
<dbReference type="PANTHER" id="PTHR34427:SF5">
    <property type="entry name" value="DUF4283 DOMAIN-CONTAINING PROTEIN"/>
    <property type="match status" value="1"/>
</dbReference>
<feature type="region of interest" description="Disordered" evidence="2">
    <location>
        <begin position="113"/>
        <end position="139"/>
    </location>
</feature>
<protein>
    <recommendedName>
        <fullName evidence="3">RRM domain-containing protein</fullName>
    </recommendedName>
</protein>
<evidence type="ECO:0000313" key="4">
    <source>
        <dbReference type="EMBL" id="KAK7269446.1"/>
    </source>
</evidence>